<dbReference type="OrthoDB" id="449302at2759"/>
<dbReference type="Gene3D" id="4.10.60.10">
    <property type="entry name" value="Zinc finger, CCHC-type"/>
    <property type="match status" value="1"/>
</dbReference>
<protein>
    <recommendedName>
        <fullName evidence="4">CCHC-type domain-containing protein</fullName>
    </recommendedName>
</protein>
<evidence type="ECO:0000259" key="4">
    <source>
        <dbReference type="PROSITE" id="PS50158"/>
    </source>
</evidence>
<dbReference type="GO" id="GO:0035556">
    <property type="term" value="P:intracellular signal transduction"/>
    <property type="evidence" value="ECO:0007669"/>
    <property type="project" value="InterPro"/>
</dbReference>
<dbReference type="InterPro" id="IPR036875">
    <property type="entry name" value="Znf_CCHC_sf"/>
</dbReference>
<name>A0A7J6KV65_PEROL</name>
<comment type="caution">
    <text evidence="5">The sequence shown here is derived from an EMBL/GenBank/DDBJ whole genome shotgun (WGS) entry which is preliminary data.</text>
</comment>
<sequence length="624" mass="70384">MYRNASTRKVIHRRLGYTVNDIRERLQLGGVLIMADPTPSASSRVRREDCVQSKEAVDPEVAAAVIRDYLLPLFEEGNRPVHDAKVRAGVKEGAVRSSGDSLLHSATSSIFSSRDAGGRRSAGTSMLEEMLLSTRLLDEITQARDAIMALQSRLETTEFEGSGVEERYLAVRQRLHDARRELKSAEYSLNTYRARSTELEMETQSLRAQMEEASEEMRRSASTNESLSAELYNAERKIERLSRELSEQKNLTDIARLESEVLTEQVRALHEAKQELGGMKKCQDRLRHAQEITEFKDQLEIETARVVEERDGLLGRVEDLTSARDGLESDKARLQKKTARAQIIDLFEEMNAIRKERDKIEKRMKDLQEDRDKLKQRLKKYYARRRLFELDQRTCKNCNKEYMESANFNWSCRTHQSEFGGELWWCCGKPGKDATGCKFAKHESKDEDEYDDLLDDDDDEENGDTKDEGGRKKKNKSLQSVKCYSCKEMGHAAESCPRDPNVRSLRKGFQVGKELRRLEILQTAAMAGGRRTRATIGPGDQTGPLASGEMANTINTHLRYDAVEVMAAAGDPAVDFSDVSSSLAEKSAEREAIVGLIDSPDGADNKIYCVLLSNQPVEASTSIA</sequence>
<feature type="compositionally biased region" description="Acidic residues" evidence="3">
    <location>
        <begin position="448"/>
        <end position="462"/>
    </location>
</feature>
<dbReference type="InterPro" id="IPR001562">
    <property type="entry name" value="Znf_Btk_motif"/>
</dbReference>
<keyword evidence="2" id="KW-0175">Coiled coil</keyword>
<dbReference type="AlphaFoldDB" id="A0A7J6KV65"/>
<dbReference type="EMBL" id="JABAHT010000965">
    <property type="protein sequence ID" value="KAF4650802.1"/>
    <property type="molecule type" value="Genomic_DNA"/>
</dbReference>
<keyword evidence="1" id="KW-0863">Zinc-finger</keyword>
<proteinExistence type="predicted"/>
<evidence type="ECO:0000256" key="1">
    <source>
        <dbReference type="PROSITE-ProRule" id="PRU00432"/>
    </source>
</evidence>
<dbReference type="InterPro" id="IPR001878">
    <property type="entry name" value="Znf_CCHC"/>
</dbReference>
<evidence type="ECO:0000313" key="6">
    <source>
        <dbReference type="Proteomes" id="UP000570595"/>
    </source>
</evidence>
<dbReference type="SUPFAM" id="SSF57756">
    <property type="entry name" value="Retrovirus zinc finger-like domains"/>
    <property type="match status" value="1"/>
</dbReference>
<reference evidence="5 6" key="1">
    <citation type="submission" date="2020-04" db="EMBL/GenBank/DDBJ databases">
        <title>Perkinsus olseni comparative genomics.</title>
        <authorList>
            <person name="Bogema D.R."/>
        </authorList>
    </citation>
    <scope>NUCLEOTIDE SEQUENCE [LARGE SCALE GENOMIC DNA]</scope>
    <source>
        <strain evidence="5">ATCC PRA-179</strain>
    </source>
</reference>
<dbReference type="GO" id="GO:0008270">
    <property type="term" value="F:zinc ion binding"/>
    <property type="evidence" value="ECO:0007669"/>
    <property type="project" value="UniProtKB-KW"/>
</dbReference>
<feature type="coiled-coil region" evidence="2">
    <location>
        <begin position="175"/>
        <end position="258"/>
    </location>
</feature>
<keyword evidence="1" id="KW-0862">Zinc</keyword>
<feature type="coiled-coil region" evidence="2">
    <location>
        <begin position="317"/>
        <end position="384"/>
    </location>
</feature>
<dbReference type="PROSITE" id="PS51113">
    <property type="entry name" value="ZF_BTK"/>
    <property type="match status" value="1"/>
</dbReference>
<dbReference type="PROSITE" id="PS50158">
    <property type="entry name" value="ZF_CCHC"/>
    <property type="match status" value="1"/>
</dbReference>
<dbReference type="GO" id="GO:0003676">
    <property type="term" value="F:nucleic acid binding"/>
    <property type="evidence" value="ECO:0007669"/>
    <property type="project" value="InterPro"/>
</dbReference>
<evidence type="ECO:0000256" key="3">
    <source>
        <dbReference type="SAM" id="MobiDB-lite"/>
    </source>
</evidence>
<organism evidence="5 6">
    <name type="scientific">Perkinsus olseni</name>
    <name type="common">Perkinsus atlanticus</name>
    <dbReference type="NCBI Taxonomy" id="32597"/>
    <lineage>
        <taxon>Eukaryota</taxon>
        <taxon>Sar</taxon>
        <taxon>Alveolata</taxon>
        <taxon>Perkinsozoa</taxon>
        <taxon>Perkinsea</taxon>
        <taxon>Perkinsida</taxon>
        <taxon>Perkinsidae</taxon>
        <taxon>Perkinsus</taxon>
    </lineage>
</organism>
<feature type="region of interest" description="Disordered" evidence="3">
    <location>
        <begin position="448"/>
        <end position="473"/>
    </location>
</feature>
<accession>A0A7J6KV65</accession>
<evidence type="ECO:0000256" key="2">
    <source>
        <dbReference type="SAM" id="Coils"/>
    </source>
</evidence>
<keyword evidence="1" id="KW-0479">Metal-binding</keyword>
<gene>
    <name evidence="5" type="ORF">FOZ61_011016</name>
</gene>
<feature type="domain" description="CCHC-type" evidence="4">
    <location>
        <begin position="482"/>
        <end position="498"/>
    </location>
</feature>
<dbReference type="Proteomes" id="UP000570595">
    <property type="component" value="Unassembled WGS sequence"/>
</dbReference>
<evidence type="ECO:0000313" key="5">
    <source>
        <dbReference type="EMBL" id="KAF4650802.1"/>
    </source>
</evidence>